<dbReference type="EMBL" id="VOBR01000004">
    <property type="protein sequence ID" value="TWP52795.1"/>
    <property type="molecule type" value="Genomic_DNA"/>
</dbReference>
<name>A0A563EYJ3_9PSEU</name>
<keyword evidence="2" id="KW-1185">Reference proteome</keyword>
<dbReference type="SUPFAM" id="SSF53335">
    <property type="entry name" value="S-adenosyl-L-methionine-dependent methyltransferases"/>
    <property type="match status" value="1"/>
</dbReference>
<evidence type="ECO:0008006" key="3">
    <source>
        <dbReference type="Google" id="ProtNLM"/>
    </source>
</evidence>
<gene>
    <name evidence="1" type="ORF">FKR81_06605</name>
</gene>
<dbReference type="Gene3D" id="3.40.50.150">
    <property type="entry name" value="Vaccinia Virus protein VP39"/>
    <property type="match status" value="1"/>
</dbReference>
<reference evidence="1 2" key="1">
    <citation type="submission" date="2019-07" db="EMBL/GenBank/DDBJ databases">
        <title>Lentzea xizangensis sp. nov., isolated from Qinghai-Tibetan Plateau Soils.</title>
        <authorList>
            <person name="Huang J."/>
        </authorList>
    </citation>
    <scope>NUCLEOTIDE SEQUENCE [LARGE SCALE GENOMIC DNA]</scope>
    <source>
        <strain evidence="1 2">FXJ1.1311</strain>
    </source>
</reference>
<accession>A0A563EYJ3</accession>
<evidence type="ECO:0000313" key="1">
    <source>
        <dbReference type="EMBL" id="TWP52795.1"/>
    </source>
</evidence>
<protein>
    <recommendedName>
        <fullName evidence="3">Methyltransferase type 11 domain-containing protein</fullName>
    </recommendedName>
</protein>
<organism evidence="1 2">
    <name type="scientific">Lentzea tibetensis</name>
    <dbReference type="NCBI Taxonomy" id="2591470"/>
    <lineage>
        <taxon>Bacteria</taxon>
        <taxon>Bacillati</taxon>
        <taxon>Actinomycetota</taxon>
        <taxon>Actinomycetes</taxon>
        <taxon>Pseudonocardiales</taxon>
        <taxon>Pseudonocardiaceae</taxon>
        <taxon>Lentzea</taxon>
    </lineage>
</organism>
<proteinExistence type="predicted"/>
<sequence length="361" mass="39894">MSEARLTDALVRLDQNKELRLPLRSRDLLGRLALKFLWRRQVKWQVETNNATRDGLDALRQLVHELPREELANEVERLKQADQNIMAGLNQRLYAAVGSLRTDIGDLRLQLVDKGEHTADVERRLAVIEEQLAELTGAARDTRLRHAQVDLFLDQVRGRGADGKKELNAPDRSDSLELPIAELLDGPAERVRTARAAYLPVVEGRGPVFDVAPSRGEWLEVLREAGVPAAAASANPFVVKHNAELGFQLVEADPLDALARVDRRSLGAVTAFRFVERRDPATLSRFVDLAAQALRPGGVLLIESAAGGDDFHLDPFAQRPVHPTFLRFLAEAAGFGEVRIARQDGSALAASAPRFSLTAWM</sequence>
<evidence type="ECO:0000313" key="2">
    <source>
        <dbReference type="Proteomes" id="UP000316639"/>
    </source>
</evidence>
<dbReference type="RefSeq" id="WP_146350050.1">
    <property type="nucleotide sequence ID" value="NZ_VOBR01000004.1"/>
</dbReference>
<dbReference type="Proteomes" id="UP000316639">
    <property type="component" value="Unassembled WGS sequence"/>
</dbReference>
<comment type="caution">
    <text evidence="1">The sequence shown here is derived from an EMBL/GenBank/DDBJ whole genome shotgun (WGS) entry which is preliminary data.</text>
</comment>
<dbReference type="OrthoDB" id="9781225at2"/>
<dbReference type="InterPro" id="IPR029063">
    <property type="entry name" value="SAM-dependent_MTases_sf"/>
</dbReference>
<dbReference type="AlphaFoldDB" id="A0A563EYJ3"/>